<sequence>MYKNQDDLASPLYASQDDEREDIPVEERDIVADADAEDALPSHITVVPFSTTKTGSFQ</sequence>
<evidence type="ECO:0000313" key="2">
    <source>
        <dbReference type="EMBL" id="GGI53462.1"/>
    </source>
</evidence>
<dbReference type="EMBL" id="BMDP01000001">
    <property type="protein sequence ID" value="GGI53462.1"/>
    <property type="molecule type" value="Genomic_DNA"/>
</dbReference>
<gene>
    <name evidence="2" type="ORF">GCM10011430_06360</name>
</gene>
<protein>
    <submittedName>
        <fullName evidence="2">Uncharacterized protein</fullName>
    </submittedName>
</protein>
<name>A0A8J3F3F0_9BURK</name>
<reference evidence="2" key="1">
    <citation type="journal article" date="2014" name="Int. J. Syst. Evol. Microbiol.">
        <title>Complete genome sequence of Corynebacterium casei LMG S-19264T (=DSM 44701T), isolated from a smear-ripened cheese.</title>
        <authorList>
            <consortium name="US DOE Joint Genome Institute (JGI-PGF)"/>
            <person name="Walter F."/>
            <person name="Albersmeier A."/>
            <person name="Kalinowski J."/>
            <person name="Ruckert C."/>
        </authorList>
    </citation>
    <scope>NUCLEOTIDE SEQUENCE</scope>
    <source>
        <strain evidence="2">CCM 7664</strain>
    </source>
</reference>
<dbReference type="AlphaFoldDB" id="A0A8J3F3F0"/>
<keyword evidence="3" id="KW-1185">Reference proteome</keyword>
<proteinExistence type="predicted"/>
<dbReference type="Proteomes" id="UP000627205">
    <property type="component" value="Unassembled WGS sequence"/>
</dbReference>
<organism evidence="2 3">
    <name type="scientific">Oxalicibacterium solurbis</name>
    <dbReference type="NCBI Taxonomy" id="69280"/>
    <lineage>
        <taxon>Bacteria</taxon>
        <taxon>Pseudomonadati</taxon>
        <taxon>Pseudomonadota</taxon>
        <taxon>Betaproteobacteria</taxon>
        <taxon>Burkholderiales</taxon>
        <taxon>Oxalobacteraceae</taxon>
        <taxon>Oxalicibacterium</taxon>
    </lineage>
</organism>
<reference evidence="2" key="2">
    <citation type="submission" date="2020-09" db="EMBL/GenBank/DDBJ databases">
        <authorList>
            <person name="Sun Q."/>
            <person name="Sedlacek I."/>
        </authorList>
    </citation>
    <scope>NUCLEOTIDE SEQUENCE</scope>
    <source>
        <strain evidence="2">CCM 7664</strain>
    </source>
</reference>
<evidence type="ECO:0000256" key="1">
    <source>
        <dbReference type="SAM" id="MobiDB-lite"/>
    </source>
</evidence>
<evidence type="ECO:0000313" key="3">
    <source>
        <dbReference type="Proteomes" id="UP000627205"/>
    </source>
</evidence>
<feature type="region of interest" description="Disordered" evidence="1">
    <location>
        <begin position="1"/>
        <end position="23"/>
    </location>
</feature>
<accession>A0A8J3F3F0</accession>
<dbReference type="RefSeq" id="WP_188419512.1">
    <property type="nucleotide sequence ID" value="NZ_BMDP01000001.1"/>
</dbReference>
<comment type="caution">
    <text evidence="2">The sequence shown here is derived from an EMBL/GenBank/DDBJ whole genome shotgun (WGS) entry which is preliminary data.</text>
</comment>